<sequence>MLKIESNTKKNNASCSHFSSSERRNLNTELMINNPLKHIGKKIRTRIWSSFGFVSKTYLLEESLKYSEEQERIFNEMIVETDAKDKKAKREAYEKALYASYKGIGAMDFINIVLK</sequence>
<evidence type="ECO:0000313" key="2">
    <source>
        <dbReference type="EMBL" id="GAA3727181.1"/>
    </source>
</evidence>
<gene>
    <name evidence="2" type="ORF">GCM10022422_06070</name>
</gene>
<comment type="caution">
    <text evidence="2">The sequence shown here is derived from an EMBL/GenBank/DDBJ whole genome shotgun (WGS) entry which is preliminary data.</text>
</comment>
<organism evidence="2 3">
    <name type="scientific">Flavobacterium ginsengisoli</name>
    <dbReference type="NCBI Taxonomy" id="871694"/>
    <lineage>
        <taxon>Bacteria</taxon>
        <taxon>Pseudomonadati</taxon>
        <taxon>Bacteroidota</taxon>
        <taxon>Flavobacteriia</taxon>
        <taxon>Flavobacteriales</taxon>
        <taxon>Flavobacteriaceae</taxon>
        <taxon>Flavobacterium</taxon>
    </lineage>
</organism>
<accession>A0ABP7EY74</accession>
<evidence type="ECO:0000313" key="3">
    <source>
        <dbReference type="Proteomes" id="UP001501367"/>
    </source>
</evidence>
<dbReference type="Proteomes" id="UP001501367">
    <property type="component" value="Unassembled WGS sequence"/>
</dbReference>
<evidence type="ECO:0000256" key="1">
    <source>
        <dbReference type="SAM" id="MobiDB-lite"/>
    </source>
</evidence>
<protein>
    <submittedName>
        <fullName evidence="2">Uncharacterized protein</fullName>
    </submittedName>
</protein>
<proteinExistence type="predicted"/>
<name>A0ABP7EY74_9FLAO</name>
<dbReference type="EMBL" id="BAABDT010000001">
    <property type="protein sequence ID" value="GAA3727181.1"/>
    <property type="molecule type" value="Genomic_DNA"/>
</dbReference>
<keyword evidence="3" id="KW-1185">Reference proteome</keyword>
<reference evidence="3" key="1">
    <citation type="journal article" date="2019" name="Int. J. Syst. Evol. Microbiol.">
        <title>The Global Catalogue of Microorganisms (GCM) 10K type strain sequencing project: providing services to taxonomists for standard genome sequencing and annotation.</title>
        <authorList>
            <consortium name="The Broad Institute Genomics Platform"/>
            <consortium name="The Broad Institute Genome Sequencing Center for Infectious Disease"/>
            <person name="Wu L."/>
            <person name="Ma J."/>
        </authorList>
    </citation>
    <scope>NUCLEOTIDE SEQUENCE [LARGE SCALE GENOMIC DNA]</scope>
    <source>
        <strain evidence="3">JCM 17336</strain>
    </source>
</reference>
<feature type="compositionally biased region" description="Polar residues" evidence="1">
    <location>
        <begin position="9"/>
        <end position="19"/>
    </location>
</feature>
<feature type="region of interest" description="Disordered" evidence="1">
    <location>
        <begin position="1"/>
        <end position="22"/>
    </location>
</feature>